<proteinExistence type="predicted"/>
<dbReference type="InterPro" id="IPR037461">
    <property type="entry name" value="CtCE2-like_dom"/>
</dbReference>
<dbReference type="CDD" id="cd01831">
    <property type="entry name" value="Endoglucanase_E_like"/>
    <property type="match status" value="1"/>
</dbReference>
<accession>A0AAJ1HS26</accession>
<dbReference type="SUPFAM" id="SSF52266">
    <property type="entry name" value="SGNH hydrolase"/>
    <property type="match status" value="1"/>
</dbReference>
<name>A0AAJ1HS26_LIMMU</name>
<dbReference type="RefSeq" id="WP_272208816.1">
    <property type="nucleotide sequence ID" value="NZ_JAQOMV010000011.1"/>
</dbReference>
<protein>
    <submittedName>
        <fullName evidence="2">SGNH/GDSL hydrolase family protein</fullName>
    </submittedName>
</protein>
<dbReference type="Pfam" id="PF13472">
    <property type="entry name" value="Lipase_GDSL_2"/>
    <property type="match status" value="1"/>
</dbReference>
<feature type="domain" description="SGNH hydrolase-type esterase" evidence="1">
    <location>
        <begin position="140"/>
        <end position="301"/>
    </location>
</feature>
<evidence type="ECO:0000313" key="3">
    <source>
        <dbReference type="Proteomes" id="UP001220670"/>
    </source>
</evidence>
<evidence type="ECO:0000259" key="1">
    <source>
        <dbReference type="Pfam" id="PF13472"/>
    </source>
</evidence>
<sequence>MTKLLPDQLKKQTRLLGRWTIRQLNGRSVLYTTNLGSLIKFHVQNSPKLKINVLNNGNPQLPPQSWAVRVNRGPWQRWSVQESSFELKLPNQADIEIMTAGNTDLDDVWLGNQGLALAEIEFADHATITPAKPLKRIAIIGDSITAGCWVNGRRPSTDYRPESCYVGLISDELNLDVDRIAYSAGGVLRSAVGNVPPAAQFFAHIDAKTTWQPDVMPELVLINLGVNDRRFSNVRFQAAYRDFVKQVQHAYPGVPIALMVPFAQTYADIIEETALECHTMFIPTKNWCQSFTDGLHPDQKGSMQIAQHLVPVLAELLNQIKG</sequence>
<dbReference type="Proteomes" id="UP001220670">
    <property type="component" value="Unassembled WGS sequence"/>
</dbReference>
<reference evidence="2" key="1">
    <citation type="submission" date="2023-01" db="EMBL/GenBank/DDBJ databases">
        <title>Genome analysis of 13 Lactobacillus isolated from gut of wild boar.</title>
        <authorList>
            <person name="Papp P."/>
            <person name="Libisch B."/>
            <person name="Nagy T."/>
            <person name="Olasz F."/>
        </authorList>
    </citation>
    <scope>NUCLEOTIDE SEQUENCE</scope>
    <source>
        <strain evidence="2">F146</strain>
    </source>
</reference>
<dbReference type="PANTHER" id="PTHR37834">
    <property type="entry name" value="GDSL-LIKE LIPASE/ACYLHYDROLASE DOMAIN PROTEIN (AFU_ORTHOLOGUE AFUA_2G00620)"/>
    <property type="match status" value="1"/>
</dbReference>
<dbReference type="GO" id="GO:0052689">
    <property type="term" value="F:carboxylic ester hydrolase activity"/>
    <property type="evidence" value="ECO:0007669"/>
    <property type="project" value="InterPro"/>
</dbReference>
<gene>
    <name evidence="2" type="ORF">PO250_04865</name>
</gene>
<dbReference type="PANTHER" id="PTHR37834:SF2">
    <property type="entry name" value="ESTERASE, SGNH HYDROLASE-TYPE"/>
    <property type="match status" value="1"/>
</dbReference>
<dbReference type="EMBL" id="JAQONE010000021">
    <property type="protein sequence ID" value="MDC2829636.1"/>
    <property type="molecule type" value="Genomic_DNA"/>
</dbReference>
<dbReference type="InterPro" id="IPR013830">
    <property type="entry name" value="SGNH_hydro"/>
</dbReference>
<dbReference type="AlphaFoldDB" id="A0AAJ1HS26"/>
<dbReference type="InterPro" id="IPR036514">
    <property type="entry name" value="SGNH_hydro_sf"/>
</dbReference>
<keyword evidence="2" id="KW-0378">Hydrolase</keyword>
<comment type="caution">
    <text evidence="2">The sequence shown here is derived from an EMBL/GenBank/DDBJ whole genome shotgun (WGS) entry which is preliminary data.</text>
</comment>
<organism evidence="2 3">
    <name type="scientific">Limosilactobacillus mucosae</name>
    <name type="common">Lactobacillus mucosae</name>
    <dbReference type="NCBI Taxonomy" id="97478"/>
    <lineage>
        <taxon>Bacteria</taxon>
        <taxon>Bacillati</taxon>
        <taxon>Bacillota</taxon>
        <taxon>Bacilli</taxon>
        <taxon>Lactobacillales</taxon>
        <taxon>Lactobacillaceae</taxon>
        <taxon>Limosilactobacillus</taxon>
    </lineage>
</organism>
<evidence type="ECO:0000313" key="2">
    <source>
        <dbReference type="EMBL" id="MDC2829636.1"/>
    </source>
</evidence>
<dbReference type="InterPro" id="IPR052762">
    <property type="entry name" value="PCW_deacetylase/CE"/>
</dbReference>
<dbReference type="Gene3D" id="3.40.50.1110">
    <property type="entry name" value="SGNH hydrolase"/>
    <property type="match status" value="1"/>
</dbReference>